<organism evidence="2">
    <name type="scientific">bioreactor metagenome</name>
    <dbReference type="NCBI Taxonomy" id="1076179"/>
    <lineage>
        <taxon>unclassified sequences</taxon>
        <taxon>metagenomes</taxon>
        <taxon>ecological metagenomes</taxon>
    </lineage>
</organism>
<comment type="caution">
    <text evidence="2">The sequence shown here is derived from an EMBL/GenBank/DDBJ whole genome shotgun (WGS) entry which is preliminary data.</text>
</comment>
<evidence type="ECO:0000256" key="1">
    <source>
        <dbReference type="SAM" id="MobiDB-lite"/>
    </source>
</evidence>
<gene>
    <name evidence="2" type="ORF">SDC9_212553</name>
</gene>
<dbReference type="EMBL" id="VSSQ01146135">
    <property type="protein sequence ID" value="MPN64776.1"/>
    <property type="molecule type" value="Genomic_DNA"/>
</dbReference>
<sequence length="131" mass="15111">MKFFKEFLRTFSRVTRSPFKSEPFPEIQRLRTFERDPSIRESFLSDLEKMSVAGQIEADFPRVKDSFPFRKGEAAGALQTPEKFHGIEHARTEFPSRRQNGVSGGTDPERHFRGNFGEGRENSRSGRSHDS</sequence>
<proteinExistence type="predicted"/>
<feature type="region of interest" description="Disordered" evidence="1">
    <location>
        <begin position="90"/>
        <end position="131"/>
    </location>
</feature>
<evidence type="ECO:0000313" key="2">
    <source>
        <dbReference type="EMBL" id="MPN64776.1"/>
    </source>
</evidence>
<feature type="compositionally biased region" description="Basic and acidic residues" evidence="1">
    <location>
        <begin position="107"/>
        <end position="131"/>
    </location>
</feature>
<accession>A0A645JN10</accession>
<name>A0A645JN10_9ZZZZ</name>
<reference evidence="2" key="1">
    <citation type="submission" date="2019-08" db="EMBL/GenBank/DDBJ databases">
        <authorList>
            <person name="Kucharzyk K."/>
            <person name="Murdoch R.W."/>
            <person name="Higgins S."/>
            <person name="Loffler F."/>
        </authorList>
    </citation>
    <scope>NUCLEOTIDE SEQUENCE</scope>
</reference>
<dbReference type="AlphaFoldDB" id="A0A645JN10"/>
<protein>
    <submittedName>
        <fullName evidence="2">Uncharacterized protein</fullName>
    </submittedName>
</protein>